<protein>
    <recommendedName>
        <fullName evidence="4">Lipoprotein</fullName>
    </recommendedName>
</protein>
<proteinExistence type="predicted"/>
<evidence type="ECO:0000313" key="3">
    <source>
        <dbReference type="Proteomes" id="UP001166304"/>
    </source>
</evidence>
<dbReference type="RefSeq" id="WP_162414665.1">
    <property type="nucleotide sequence ID" value="NZ_JAHQXE010000006.1"/>
</dbReference>
<feature type="compositionally biased region" description="Low complexity" evidence="1">
    <location>
        <begin position="28"/>
        <end position="40"/>
    </location>
</feature>
<dbReference type="AlphaFoldDB" id="A0AA41GBC0"/>
<keyword evidence="3" id="KW-1185">Reference proteome</keyword>
<dbReference type="Gene3D" id="2.50.20.20">
    <property type="match status" value="1"/>
</dbReference>
<organism evidence="2 3">
    <name type="scientific">Haloarcula salina</name>
    <dbReference type="NCBI Taxonomy" id="1429914"/>
    <lineage>
        <taxon>Archaea</taxon>
        <taxon>Methanobacteriati</taxon>
        <taxon>Methanobacteriota</taxon>
        <taxon>Stenosarchaea group</taxon>
        <taxon>Halobacteria</taxon>
        <taxon>Halobacteriales</taxon>
        <taxon>Haloarculaceae</taxon>
        <taxon>Haloarcula</taxon>
    </lineage>
</organism>
<evidence type="ECO:0008006" key="4">
    <source>
        <dbReference type="Google" id="ProtNLM"/>
    </source>
</evidence>
<dbReference type="PROSITE" id="PS51257">
    <property type="entry name" value="PROKAR_LIPOPROTEIN"/>
    <property type="match status" value="1"/>
</dbReference>
<evidence type="ECO:0000256" key="1">
    <source>
        <dbReference type="SAM" id="MobiDB-lite"/>
    </source>
</evidence>
<gene>
    <name evidence="2" type="ORF">KTS37_17705</name>
</gene>
<dbReference type="EMBL" id="JAHQXE010000006">
    <property type="protein sequence ID" value="MBV0903622.1"/>
    <property type="molecule type" value="Genomic_DNA"/>
</dbReference>
<feature type="region of interest" description="Disordered" evidence="1">
    <location>
        <begin position="27"/>
        <end position="53"/>
    </location>
</feature>
<dbReference type="Pfam" id="PF24381">
    <property type="entry name" value="DUF7537"/>
    <property type="match status" value="1"/>
</dbReference>
<sequence length="268" mass="28423">MRSRMLTVLVVSLLVVAGCLGGGGPATDGESADGSSAGDGNSAGDGGVADGDEFDVGETERLLREAGSFTATWSYSTTESGETATITDTYRVDLRENRSLETFAMTGAESQTDFETFVADGSAYTRYATDGEAFYQIRPQDDTAFQSAVDRGAISYETVDDARFVGTETFDGVTVDRYEYSDLGAWRQFGAGTIGSSDNVTVTDFTVAVLVDEDGLARQTAWTLTGETDEGETVSVEWRYEVTDVGATSVPDPDWLEEARAQGSGTGS</sequence>
<accession>A0AA41GBC0</accession>
<evidence type="ECO:0000313" key="2">
    <source>
        <dbReference type="EMBL" id="MBV0903622.1"/>
    </source>
</evidence>
<comment type="caution">
    <text evidence="2">The sequence shown here is derived from an EMBL/GenBank/DDBJ whole genome shotgun (WGS) entry which is preliminary data.</text>
</comment>
<name>A0AA41GBC0_9EURY</name>
<dbReference type="InterPro" id="IPR055959">
    <property type="entry name" value="DUF7537"/>
</dbReference>
<reference evidence="2" key="1">
    <citation type="submission" date="2021-06" db="EMBL/GenBank/DDBJ databases">
        <title>New haloarchaea isolates fom saline soil.</title>
        <authorList>
            <person name="Duran-Viseras A."/>
            <person name="Sanchez-Porro C.S."/>
            <person name="Ventosa A."/>
        </authorList>
    </citation>
    <scope>NUCLEOTIDE SEQUENCE</scope>
    <source>
        <strain evidence="2">JCM 18369</strain>
    </source>
</reference>
<feature type="region of interest" description="Disordered" evidence="1">
    <location>
        <begin position="249"/>
        <end position="268"/>
    </location>
</feature>
<dbReference type="Proteomes" id="UP001166304">
    <property type="component" value="Unassembled WGS sequence"/>
</dbReference>